<evidence type="ECO:0000256" key="4">
    <source>
        <dbReference type="ARBA" id="ARBA00023180"/>
    </source>
</evidence>
<proteinExistence type="predicted"/>
<dbReference type="PANTHER" id="PTHR11226:SF0">
    <property type="entry name" value="UDP-GLUCOSE:GLYCOPROTEIN GLUCOSYLTRANSFERASE"/>
    <property type="match status" value="1"/>
</dbReference>
<feature type="domain" description="UGGT thioredoxin-like" evidence="7">
    <location>
        <begin position="386"/>
        <end position="574"/>
    </location>
</feature>
<dbReference type="GO" id="GO:0018279">
    <property type="term" value="P:protein N-linked glycosylation via asparagine"/>
    <property type="evidence" value="ECO:0007669"/>
    <property type="project" value="TreeGrafter"/>
</dbReference>
<dbReference type="Pfam" id="PF18404">
    <property type="entry name" value="Glyco_transf_24"/>
    <property type="match status" value="1"/>
</dbReference>
<dbReference type="GO" id="GO:0003980">
    <property type="term" value="F:UDP-glucose:glycoprotein glucosyltransferase activity"/>
    <property type="evidence" value="ECO:0007669"/>
    <property type="project" value="InterPro"/>
</dbReference>
<keyword evidence="2 5" id="KW-0732">Signal</keyword>
<organism evidence="9 10">
    <name type="scientific">Kluyveromyces dobzhanskii CBS 2104</name>
    <dbReference type="NCBI Taxonomy" id="1427455"/>
    <lineage>
        <taxon>Eukaryota</taxon>
        <taxon>Fungi</taxon>
        <taxon>Dikarya</taxon>
        <taxon>Ascomycota</taxon>
        <taxon>Saccharomycotina</taxon>
        <taxon>Saccharomycetes</taxon>
        <taxon>Saccharomycetales</taxon>
        <taxon>Saccharomycetaceae</taxon>
        <taxon>Kluyveromyces</taxon>
    </lineage>
</organism>
<reference evidence="9 10" key="1">
    <citation type="submission" date="2014-03" db="EMBL/GenBank/DDBJ databases">
        <title>The genome of Kluyveromyces dobzhanskii.</title>
        <authorList>
            <person name="Nystedt B."/>
            <person name="Astrom S."/>
        </authorList>
    </citation>
    <scope>NUCLEOTIDE SEQUENCE [LARGE SCALE GENOMIC DNA]</scope>
    <source>
        <strain evidence="9 10">CBS 2104</strain>
    </source>
</reference>
<evidence type="ECO:0000259" key="7">
    <source>
        <dbReference type="Pfam" id="PF18402"/>
    </source>
</evidence>
<dbReference type="InterPro" id="IPR040497">
    <property type="entry name" value="Glyco_transf_24"/>
</dbReference>
<evidence type="ECO:0000259" key="8">
    <source>
        <dbReference type="Pfam" id="PF18404"/>
    </source>
</evidence>
<dbReference type="InterPro" id="IPR009448">
    <property type="entry name" value="UDP-g_GGtrans"/>
</dbReference>
<feature type="domain" description="UGGT thioredoxin-like" evidence="6">
    <location>
        <begin position="236"/>
        <end position="349"/>
    </location>
</feature>
<evidence type="ECO:0000313" key="10">
    <source>
        <dbReference type="Proteomes" id="UP000031516"/>
    </source>
</evidence>
<evidence type="ECO:0000256" key="3">
    <source>
        <dbReference type="ARBA" id="ARBA00022824"/>
    </source>
</evidence>
<sequence length="1250" mass="143374">MVAIKSHIVVLLLAVLQLAHAFDVGIGKRWLSASMVGRDALTGDQWMQLYKRITLSEEEEENEELDEASYESSHEGLYSERVQQVDDLATTIAKYVQIAPNDEEHNELCFVLNGKKYSKSDDSFYLKTSELESQARIFDSEVLDEKEIAIGSNNTAPIIVLYGCETDEEFDDFNLNLFNEAKFGKIRLTWRPTCTVGEEPEYATSATLSDKNWNQKSNVHFTIEDNNLKIKNPVTLKYLDQKELEDLDIKFTALLLQKYRQDDDFDSFFDYFKNLSDNFPAVAPKIASREDIDTELARILAHTFEKRKVSHELLGLYVNGQQRRLTELDETTLPFILAKEWSRVKTLEEKLSSFPGADLDQFLKYFTVGYSYTAFFDKNRYDFYRAPGFSEAVIFFNDFENDELYENLPRNNQAFLEPSSFEPIPNIRQNWNDLLFYINFDDPKQLEENGAVGSLLEALEQMKTGYPIRLGLVPFSARGSNAVVDQIYLLKSKSSNSLPQIIDYLRSLIRNPEDIDSEGKEETIESKEYLERFRINDTVIAMNGVVLPFEPKAWKIHTSRILTADINYLKTELRAIKDESTLSVRQMLHHRSKNLKNPVYLPNRMMDETFTRMNNVVLKELTNRVISYFNPNQKIPIHTVTLVDDFNSESALGKIKALLKNTHNSVGFRLIHVGEVTNFWNEFKLKFSTGKIPVIKSPNTSKVFDSSQIMSTLQSWLPDISMSALRNPFAVINGKFINTNDDLHNVELWHNILVHHSSRTLDVLNTLYQIGAIREDLKSPSAIEELTAAVIKYVHHGSLFLDNGIPYTTESSMPRVSLSELEKQTITKPLNQSAVTVTLLLDPVEERTQRLLYLSSLLKDLPFVKTEIVLVPTTNLTLNPVHRFYDSSKTILGDEFTTEIEYPHNIKPDSKSILIEAHVFDESAEVSIDTIDGEPGVCLQLVDRSGAVIDKGISMKSFGYVQLSLPGLMKGLKVESCDAQYQVTAFSSMGEANYVETESFDVSNTLPTQIQVKVRKSSIEPIVYQDDGLHALVVIHDGKENAAMNKMEKIVRQAGNKVMFYILAQNIDRVSHILPPSLEFQIIDYAWPLWLRPQRFRAKELEAKSILLLDVIIPKDVDQLVVISLDDDADDEIPWNDISSLSDAVFYLKQTETQADSYWNFGYWKKYLEKYNLPFYDLFSSYVINMKKLREIDAGTTLRLHYHLLSKSFISLDNFRSDLVNSIQLKVPISTLENRHDDEDYDEFYEQDEL</sequence>
<evidence type="ECO:0000259" key="6">
    <source>
        <dbReference type="Pfam" id="PF18401"/>
    </source>
</evidence>
<feature type="domain" description="Glucosyltransferase 24 catalytic" evidence="8">
    <location>
        <begin position="1077"/>
        <end position="1234"/>
    </location>
</feature>
<dbReference type="GO" id="GO:0005788">
    <property type="term" value="C:endoplasmic reticulum lumen"/>
    <property type="evidence" value="ECO:0007669"/>
    <property type="project" value="UniProtKB-SubCell"/>
</dbReference>
<gene>
    <name evidence="9" type="ORF">KLDO_g3560</name>
</gene>
<dbReference type="InterPro" id="IPR040692">
    <property type="entry name" value="UGGT_TRXL_3"/>
</dbReference>
<dbReference type="InterPro" id="IPR040694">
    <property type="entry name" value="UGGT_TRXL_2"/>
</dbReference>
<comment type="subcellular location">
    <subcellularLocation>
        <location evidence="1">Endoplasmic reticulum lumen</location>
    </subcellularLocation>
</comment>
<dbReference type="OrthoDB" id="27683at2759"/>
<accession>A0A0A8L8U5</accession>
<feature type="signal peptide" evidence="5">
    <location>
        <begin position="1"/>
        <end position="21"/>
    </location>
</feature>
<evidence type="ECO:0000256" key="5">
    <source>
        <dbReference type="SAM" id="SignalP"/>
    </source>
</evidence>
<dbReference type="Proteomes" id="UP000031516">
    <property type="component" value="Unassembled WGS sequence"/>
</dbReference>
<dbReference type="GO" id="GO:0036503">
    <property type="term" value="P:ERAD pathway"/>
    <property type="evidence" value="ECO:0007669"/>
    <property type="project" value="TreeGrafter"/>
</dbReference>
<evidence type="ECO:0000256" key="1">
    <source>
        <dbReference type="ARBA" id="ARBA00004319"/>
    </source>
</evidence>
<dbReference type="Pfam" id="PF18402">
    <property type="entry name" value="Thioredoxin_14"/>
    <property type="match status" value="1"/>
</dbReference>
<dbReference type="AlphaFoldDB" id="A0A0A8L8U5"/>
<dbReference type="EMBL" id="CCBQ010000044">
    <property type="protein sequence ID" value="CDO95314.1"/>
    <property type="molecule type" value="Genomic_DNA"/>
</dbReference>
<evidence type="ECO:0000256" key="2">
    <source>
        <dbReference type="ARBA" id="ARBA00022729"/>
    </source>
</evidence>
<keyword evidence="10" id="KW-1185">Reference proteome</keyword>
<evidence type="ECO:0000313" key="9">
    <source>
        <dbReference type="EMBL" id="CDO95314.1"/>
    </source>
</evidence>
<keyword evidence="3" id="KW-0256">Endoplasmic reticulum</keyword>
<dbReference type="GO" id="GO:0051082">
    <property type="term" value="F:unfolded protein binding"/>
    <property type="evidence" value="ECO:0007669"/>
    <property type="project" value="TreeGrafter"/>
</dbReference>
<name>A0A0A8L8U5_9SACH</name>
<feature type="chain" id="PRO_5002038287" evidence="5">
    <location>
        <begin position="22"/>
        <end position="1250"/>
    </location>
</feature>
<keyword evidence="4" id="KW-0325">Glycoprotein</keyword>
<comment type="caution">
    <text evidence="9">The sequence shown here is derived from an EMBL/GenBank/DDBJ whole genome shotgun (WGS) entry which is preliminary data.</text>
</comment>
<dbReference type="PANTHER" id="PTHR11226">
    <property type="entry name" value="UDP-GLUCOSE GLYCOPROTEIN:GLUCOSYLTRANSFERASE"/>
    <property type="match status" value="1"/>
</dbReference>
<protein>
    <submittedName>
        <fullName evidence="9">WGS project CCBQ000000000 data, contig 00272</fullName>
    </submittedName>
</protein>
<dbReference type="Pfam" id="PF18401">
    <property type="entry name" value="Thioredoxin_13"/>
    <property type="match status" value="1"/>
</dbReference>